<comment type="caution">
    <text evidence="1">The sequence shown here is derived from an EMBL/GenBank/DDBJ whole genome shotgun (WGS) entry which is preliminary data.</text>
</comment>
<reference evidence="1" key="1">
    <citation type="submission" date="2022-07" db="EMBL/GenBank/DDBJ databases">
        <title>Phylogenomic reconstructions and comparative analyses of Kickxellomycotina fungi.</title>
        <authorList>
            <person name="Reynolds N.K."/>
            <person name="Stajich J.E."/>
            <person name="Barry K."/>
            <person name="Grigoriev I.V."/>
            <person name="Crous P."/>
            <person name="Smith M.E."/>
        </authorList>
    </citation>
    <scope>NUCLEOTIDE SEQUENCE</scope>
    <source>
        <strain evidence="1">BCRC 34191</strain>
    </source>
</reference>
<evidence type="ECO:0000313" key="1">
    <source>
        <dbReference type="EMBL" id="KAJ2790706.1"/>
    </source>
</evidence>
<sequence length="284" mass="31645">MPQVHANWRAKSTAGLSFSLVILWLAGDGMGLFGCLVLQQQPFQVFLAVYFFLFELVLLLQWYCYRPGTSMDLATCLPNNSGEGGPLGGVSAQETGEIERLINPDNPRTQNDDYASTPPSTQNVTIAQVSPPTSYDTKTFWRRTPVRAACAISILLVLLWPVLRKRLLQLEVDLELLGVCISWASNITFHLSRLPQLWHNYKRQSVEGLSLGMFAIIFIANAAYALSLLALIPVSGPNFFHLSAAYIYGPIGSMIIDMFMFFQFYALNRRKKPYSTAVAIPALV</sequence>
<dbReference type="Proteomes" id="UP001140066">
    <property type="component" value="Unassembled WGS sequence"/>
</dbReference>
<protein>
    <submittedName>
        <fullName evidence="1">Vacuolar membrane transporter for cationic amino acids</fullName>
    </submittedName>
</protein>
<keyword evidence="2" id="KW-1185">Reference proteome</keyword>
<gene>
    <name evidence="1" type="primary">RTC2_1</name>
    <name evidence="1" type="ORF">GGI18_001629</name>
</gene>
<name>A0ACC1KJC6_9FUNG</name>
<accession>A0ACC1KJC6</accession>
<evidence type="ECO:0000313" key="2">
    <source>
        <dbReference type="Proteomes" id="UP001140066"/>
    </source>
</evidence>
<dbReference type="EMBL" id="JANBUK010000280">
    <property type="protein sequence ID" value="KAJ2790706.1"/>
    <property type="molecule type" value="Genomic_DNA"/>
</dbReference>
<proteinExistence type="predicted"/>
<organism evidence="1 2">
    <name type="scientific">Coemansia linderi</name>
    <dbReference type="NCBI Taxonomy" id="2663919"/>
    <lineage>
        <taxon>Eukaryota</taxon>
        <taxon>Fungi</taxon>
        <taxon>Fungi incertae sedis</taxon>
        <taxon>Zoopagomycota</taxon>
        <taxon>Kickxellomycotina</taxon>
        <taxon>Kickxellomycetes</taxon>
        <taxon>Kickxellales</taxon>
        <taxon>Kickxellaceae</taxon>
        <taxon>Coemansia</taxon>
    </lineage>
</organism>